<comment type="caution">
    <text evidence="2">The sequence shown here is derived from an EMBL/GenBank/DDBJ whole genome shotgun (WGS) entry which is preliminary data.</text>
</comment>
<feature type="compositionally biased region" description="Basic and acidic residues" evidence="1">
    <location>
        <begin position="174"/>
        <end position="189"/>
    </location>
</feature>
<dbReference type="RefSeq" id="XP_041194012.1">
    <property type="nucleotide sequence ID" value="XM_041329027.1"/>
</dbReference>
<dbReference type="EMBL" id="JABBWG010000012">
    <property type="protein sequence ID" value="KAG1817952.1"/>
    <property type="molecule type" value="Genomic_DNA"/>
</dbReference>
<protein>
    <submittedName>
        <fullName evidence="2">Uncharacterized protein</fullName>
    </submittedName>
</protein>
<feature type="compositionally biased region" description="Basic residues" evidence="1">
    <location>
        <begin position="164"/>
        <end position="173"/>
    </location>
</feature>
<evidence type="ECO:0000313" key="2">
    <source>
        <dbReference type="EMBL" id="KAG1817952.1"/>
    </source>
</evidence>
<dbReference type="AlphaFoldDB" id="A0A9P7EDF0"/>
<name>A0A9P7EDF0_9AGAM</name>
<organism evidence="2 3">
    <name type="scientific">Suillus subaureus</name>
    <dbReference type="NCBI Taxonomy" id="48587"/>
    <lineage>
        <taxon>Eukaryota</taxon>
        <taxon>Fungi</taxon>
        <taxon>Dikarya</taxon>
        <taxon>Basidiomycota</taxon>
        <taxon>Agaricomycotina</taxon>
        <taxon>Agaricomycetes</taxon>
        <taxon>Agaricomycetidae</taxon>
        <taxon>Boletales</taxon>
        <taxon>Suillineae</taxon>
        <taxon>Suillaceae</taxon>
        <taxon>Suillus</taxon>
    </lineage>
</organism>
<feature type="region of interest" description="Disordered" evidence="1">
    <location>
        <begin position="157"/>
        <end position="208"/>
    </location>
</feature>
<dbReference type="Proteomes" id="UP000807769">
    <property type="component" value="Unassembled WGS sequence"/>
</dbReference>
<evidence type="ECO:0000313" key="3">
    <source>
        <dbReference type="Proteomes" id="UP000807769"/>
    </source>
</evidence>
<accession>A0A9P7EDF0</accession>
<dbReference type="OrthoDB" id="2662521at2759"/>
<evidence type="ECO:0000256" key="1">
    <source>
        <dbReference type="SAM" id="MobiDB-lite"/>
    </source>
</evidence>
<keyword evidence="3" id="KW-1185">Reference proteome</keyword>
<proteinExistence type="predicted"/>
<feature type="region of interest" description="Disordered" evidence="1">
    <location>
        <begin position="40"/>
        <end position="63"/>
    </location>
</feature>
<sequence>MLMIIAHSCQKLMRLKCLHHHPQMERPTSNLQVGITNSQHHDGVVRGDQRDESSCDDGSEYDPNSCDDNHSVVTVKKPRKYHPGEDKMKLNRHQRALIRALAERAKWDPKEIAAVFRVSLAIIQKTITNGYVAVIDIVSEDANYYKESEFEKVIMERPSSTRTREKKRGRKKQDKLFTKRSPREASLVHRRERPVASPPAPVPMEVEPNSDTASGIFRMFRDEATLVHGEKVHSILEDIGIEDDETMFAVLTMDDERLNDMLQEAKRLNLVEKFSVIQAMRNFGKNHKIAR</sequence>
<dbReference type="GeneID" id="64623044"/>
<feature type="compositionally biased region" description="Basic and acidic residues" evidence="1">
    <location>
        <begin position="40"/>
        <end position="53"/>
    </location>
</feature>
<gene>
    <name evidence="2" type="ORF">BJ212DRAFT_116165</name>
</gene>
<reference evidence="2" key="1">
    <citation type="journal article" date="2020" name="New Phytol.">
        <title>Comparative genomics reveals dynamic genome evolution in host specialist ectomycorrhizal fungi.</title>
        <authorList>
            <person name="Lofgren L.A."/>
            <person name="Nguyen N.H."/>
            <person name="Vilgalys R."/>
            <person name="Ruytinx J."/>
            <person name="Liao H.L."/>
            <person name="Branco S."/>
            <person name="Kuo A."/>
            <person name="LaButti K."/>
            <person name="Lipzen A."/>
            <person name="Andreopoulos W."/>
            <person name="Pangilinan J."/>
            <person name="Riley R."/>
            <person name="Hundley H."/>
            <person name="Na H."/>
            <person name="Barry K."/>
            <person name="Grigoriev I.V."/>
            <person name="Stajich J.E."/>
            <person name="Kennedy P.G."/>
        </authorList>
    </citation>
    <scope>NUCLEOTIDE SEQUENCE</scope>
    <source>
        <strain evidence="2">MN1</strain>
    </source>
</reference>